<organism evidence="3">
    <name type="scientific">Petromyzon marinus</name>
    <name type="common">Sea lamprey</name>
    <dbReference type="NCBI Taxonomy" id="7757"/>
    <lineage>
        <taxon>Eukaryota</taxon>
        <taxon>Metazoa</taxon>
        <taxon>Chordata</taxon>
        <taxon>Craniata</taxon>
        <taxon>Vertebrata</taxon>
        <taxon>Cyclostomata</taxon>
        <taxon>Hyperoartia</taxon>
        <taxon>Petromyzontiformes</taxon>
        <taxon>Petromyzontidae</taxon>
        <taxon>Petromyzon</taxon>
    </lineage>
</organism>
<evidence type="ECO:0000256" key="2">
    <source>
        <dbReference type="SAM" id="MobiDB-lite"/>
    </source>
</evidence>
<dbReference type="GeneTree" id="ENSGT00940000153772"/>
<accession>S4RM66</accession>
<evidence type="ECO:0000313" key="3">
    <source>
        <dbReference type="Ensembl" id="ENSPMAP00000006302.1"/>
    </source>
</evidence>
<evidence type="ECO:0000256" key="1">
    <source>
        <dbReference type="SAM" id="Coils"/>
    </source>
</evidence>
<reference evidence="3" key="1">
    <citation type="submission" date="2025-08" db="UniProtKB">
        <authorList>
            <consortium name="Ensembl"/>
        </authorList>
    </citation>
    <scope>IDENTIFICATION</scope>
</reference>
<feature type="compositionally biased region" description="Low complexity" evidence="2">
    <location>
        <begin position="27"/>
        <end position="45"/>
    </location>
</feature>
<proteinExistence type="predicted"/>
<feature type="region of interest" description="Disordered" evidence="2">
    <location>
        <begin position="1"/>
        <end position="54"/>
    </location>
</feature>
<keyword evidence="1" id="KW-0175">Coiled coil</keyword>
<dbReference type="AlphaFoldDB" id="S4RM66"/>
<protein>
    <submittedName>
        <fullName evidence="3">Uncharacterized protein</fullName>
    </submittedName>
</protein>
<sequence>MFAKLKKKISEEEGGGVVRGLPGPGLAGRLPRTLSRESLASTGADSGDDASLDGSASREELLVLLSRRTDQIRKLEAKLGECAEQLRNTARLKEKLEAALERQQDSSMRKMQELNES</sequence>
<name>S4RM66_PETMA</name>
<reference evidence="3" key="2">
    <citation type="submission" date="2025-09" db="UniProtKB">
        <authorList>
            <consortium name="Ensembl"/>
        </authorList>
    </citation>
    <scope>IDENTIFICATION</scope>
</reference>
<dbReference type="STRING" id="7757.ENSPMAP00000006302"/>
<feature type="coiled-coil region" evidence="1">
    <location>
        <begin position="72"/>
        <end position="117"/>
    </location>
</feature>
<dbReference type="Ensembl" id="ENSPMAT00000006331.1">
    <property type="protein sequence ID" value="ENSPMAP00000006302.1"/>
    <property type="gene ID" value="ENSPMAG00000005722.1"/>
</dbReference>
<dbReference type="HOGENOM" id="CLU_2151488_0_0_1"/>
<feature type="compositionally biased region" description="Gly residues" evidence="2">
    <location>
        <begin position="15"/>
        <end position="26"/>
    </location>
</feature>